<dbReference type="EMBL" id="ML976617">
    <property type="protein sequence ID" value="KAF1842878.1"/>
    <property type="molecule type" value="Genomic_DNA"/>
</dbReference>
<dbReference type="RefSeq" id="XP_040785441.1">
    <property type="nucleotide sequence ID" value="XM_040931976.1"/>
</dbReference>
<gene>
    <name evidence="2" type="ORF">K460DRAFT_356682</name>
</gene>
<evidence type="ECO:0000313" key="2">
    <source>
        <dbReference type="EMBL" id="KAF1842878.1"/>
    </source>
</evidence>
<feature type="region of interest" description="Disordered" evidence="1">
    <location>
        <begin position="201"/>
        <end position="222"/>
    </location>
</feature>
<name>A0A9P4GBM9_9PLEO</name>
<accession>A0A9P4GBM9</accession>
<feature type="compositionally biased region" description="Basic and acidic residues" evidence="1">
    <location>
        <begin position="212"/>
        <end position="222"/>
    </location>
</feature>
<keyword evidence="3" id="KW-1185">Reference proteome</keyword>
<dbReference type="AlphaFoldDB" id="A0A9P4GBM9"/>
<evidence type="ECO:0000313" key="3">
    <source>
        <dbReference type="Proteomes" id="UP000800039"/>
    </source>
</evidence>
<sequence length="222" mass="25060">MSERSLEVDSTLPQRYNLENFKPYAAPFNLYKVLYPRPRDLPGALLGYTVDKYWFDVCMRLGMAGDIEPVGSCTALMNRRMQVVSEATEKYGKRPWRKYDDQPSEMEVTFWWVTPKGEIDKTMAGDVTSVQNLDATMTLGLAVAIDKKIAEQVKMLVEEVGPIMNRAGVTEERARLLNNHLRQLGSDLTVEDIYNVQIKEREGEGVTSMQKPGDEIGRGSGS</sequence>
<comment type="caution">
    <text evidence="2">The sequence shown here is derived from an EMBL/GenBank/DDBJ whole genome shotgun (WGS) entry which is preliminary data.</text>
</comment>
<dbReference type="OrthoDB" id="10552175at2759"/>
<proteinExistence type="predicted"/>
<evidence type="ECO:0000256" key="1">
    <source>
        <dbReference type="SAM" id="MobiDB-lite"/>
    </source>
</evidence>
<reference evidence="2" key="1">
    <citation type="submission" date="2020-01" db="EMBL/GenBank/DDBJ databases">
        <authorList>
            <consortium name="DOE Joint Genome Institute"/>
            <person name="Haridas S."/>
            <person name="Albert R."/>
            <person name="Binder M."/>
            <person name="Bloem J."/>
            <person name="Labutti K."/>
            <person name="Salamov A."/>
            <person name="Andreopoulos B."/>
            <person name="Baker S.E."/>
            <person name="Barry K."/>
            <person name="Bills G."/>
            <person name="Bluhm B.H."/>
            <person name="Cannon C."/>
            <person name="Castanera R."/>
            <person name="Culley D.E."/>
            <person name="Daum C."/>
            <person name="Ezra D."/>
            <person name="Gonzalez J.B."/>
            <person name="Henrissat B."/>
            <person name="Kuo A."/>
            <person name="Liang C."/>
            <person name="Lipzen A."/>
            <person name="Lutzoni F."/>
            <person name="Magnuson J."/>
            <person name="Mondo S."/>
            <person name="Nolan M."/>
            <person name="Ohm R."/>
            <person name="Pangilinan J."/>
            <person name="Park H.-J."/>
            <person name="Ramirez L."/>
            <person name="Alfaro M."/>
            <person name="Sun H."/>
            <person name="Tritt A."/>
            <person name="Yoshinaga Y."/>
            <person name="Zwiers L.-H."/>
            <person name="Turgeon B.G."/>
            <person name="Goodwin S.B."/>
            <person name="Spatafora J.W."/>
            <person name="Crous P.W."/>
            <person name="Grigoriev I.V."/>
        </authorList>
    </citation>
    <scope>NUCLEOTIDE SEQUENCE</scope>
    <source>
        <strain evidence="2">CBS 394.84</strain>
    </source>
</reference>
<dbReference type="GeneID" id="63849228"/>
<protein>
    <submittedName>
        <fullName evidence="2">Uncharacterized protein</fullName>
    </submittedName>
</protein>
<organism evidence="2 3">
    <name type="scientific">Cucurbitaria berberidis CBS 394.84</name>
    <dbReference type="NCBI Taxonomy" id="1168544"/>
    <lineage>
        <taxon>Eukaryota</taxon>
        <taxon>Fungi</taxon>
        <taxon>Dikarya</taxon>
        <taxon>Ascomycota</taxon>
        <taxon>Pezizomycotina</taxon>
        <taxon>Dothideomycetes</taxon>
        <taxon>Pleosporomycetidae</taxon>
        <taxon>Pleosporales</taxon>
        <taxon>Pleosporineae</taxon>
        <taxon>Cucurbitariaceae</taxon>
        <taxon>Cucurbitaria</taxon>
    </lineage>
</organism>
<dbReference type="Proteomes" id="UP000800039">
    <property type="component" value="Unassembled WGS sequence"/>
</dbReference>